<sequence length="672" mass="71551">MRVNSAGIAEDVSSDVTLRVYRPNARPIRPCRRDLSTLEGDMSSASTVTSTPATSTAGRFHLPGLDGLRAIAVILVIVYHAAPALAPGGFIGVDMFFVISGFLITTLLLREHAGTGRIRLGRFWLRRARRLLPALVLVVGTATALAPLIHGDLLVGLRTQVLGAATFAYNWVALATGNGYFDTTTPELLRNLWSLSVEEQFYLIWPILLLALLLIRRPWLRVGLLAAGTLAGMGWMWILTAAGANITRIYYGTDSHSFGLLIGATLAAALVAQARQPVRVLERLERPSWQRDLVGIIALSCIAVAVWGLRESGHATFRWGLPVVSILAVVLVWSAISGGIWSRVLDMAPLRYIGARSYGLYLWHWPLLVLLIAAFPDQAPTGAPSPLLALVAIALTMVLAVLSYRFVENPIRKLGFLPYLRALHARIWRFPQPRIVLASLVTVAALAAGVGVSGLVFAPTQGSAQQLIEEGAQSLKTGYPGPIAPKPTLDPEGLADGSEISAIGDSVMLAAAPALQEAFPGIAVDAAVSRNMNAGLDLIQEQAAAGLLRPVVVVGLGTNATISSAQLDRLAGIVGPSRHLVLVNAYAPRPWIAGVNQSLGDYVAGHPRVGLSDWASAIDPQAGELLASDRIHPGSRGGALYAATLHTTLENLAKSDGPPEAPSYRRHEPAHA</sequence>
<gene>
    <name evidence="4" type="ORF">D9V34_03295</name>
</gene>
<organism evidence="4 5">
    <name type="scientific">Mycetocola lacteus</name>
    <dbReference type="NCBI Taxonomy" id="76637"/>
    <lineage>
        <taxon>Bacteria</taxon>
        <taxon>Bacillati</taxon>
        <taxon>Actinomycetota</taxon>
        <taxon>Actinomycetes</taxon>
        <taxon>Micrococcales</taxon>
        <taxon>Microbacteriaceae</taxon>
        <taxon>Mycetocola</taxon>
    </lineage>
</organism>
<dbReference type="InterPro" id="IPR050879">
    <property type="entry name" value="Acyltransferase_3"/>
</dbReference>
<name>A0A3L7AUJ0_9MICO</name>
<dbReference type="PANTHER" id="PTHR23028:SF53">
    <property type="entry name" value="ACYL_TRANSF_3 DOMAIN-CONTAINING PROTEIN"/>
    <property type="match status" value="1"/>
</dbReference>
<dbReference type="GO" id="GO:0009103">
    <property type="term" value="P:lipopolysaccharide biosynthetic process"/>
    <property type="evidence" value="ECO:0007669"/>
    <property type="project" value="TreeGrafter"/>
</dbReference>
<reference evidence="4 5" key="1">
    <citation type="submission" date="2018-10" db="EMBL/GenBank/DDBJ databases">
        <authorList>
            <person name="Li J."/>
        </authorList>
    </citation>
    <scope>NUCLEOTIDE SEQUENCE [LARGE SCALE GENOMIC DNA]</scope>
    <source>
        <strain evidence="4 5">JCM 11654</strain>
    </source>
</reference>
<feature type="transmembrane region" description="Helical" evidence="2">
    <location>
        <begin position="131"/>
        <end position="149"/>
    </location>
</feature>
<dbReference type="EMBL" id="RCUY01000002">
    <property type="protein sequence ID" value="RLP83844.1"/>
    <property type="molecule type" value="Genomic_DNA"/>
</dbReference>
<keyword evidence="5" id="KW-1185">Reference proteome</keyword>
<protein>
    <submittedName>
        <fullName evidence="4">Acetyltransferase</fullName>
    </submittedName>
</protein>
<feature type="compositionally biased region" description="Basic and acidic residues" evidence="1">
    <location>
        <begin position="663"/>
        <end position="672"/>
    </location>
</feature>
<feature type="transmembrane region" description="Helical" evidence="2">
    <location>
        <begin position="91"/>
        <end position="110"/>
    </location>
</feature>
<feature type="region of interest" description="Disordered" evidence="1">
    <location>
        <begin position="652"/>
        <end position="672"/>
    </location>
</feature>
<dbReference type="OrthoDB" id="3404679at2"/>
<feature type="transmembrane region" description="Helical" evidence="2">
    <location>
        <begin position="256"/>
        <end position="272"/>
    </location>
</feature>
<dbReference type="Pfam" id="PF01757">
    <property type="entry name" value="Acyl_transf_3"/>
    <property type="match status" value="1"/>
</dbReference>
<accession>A0A3L7AUJ0</accession>
<proteinExistence type="predicted"/>
<feature type="domain" description="Acyltransferase 3" evidence="3">
    <location>
        <begin position="63"/>
        <end position="404"/>
    </location>
</feature>
<evidence type="ECO:0000313" key="4">
    <source>
        <dbReference type="EMBL" id="RLP83844.1"/>
    </source>
</evidence>
<dbReference type="InterPro" id="IPR002656">
    <property type="entry name" value="Acyl_transf_3_dom"/>
</dbReference>
<feature type="transmembrane region" description="Helical" evidence="2">
    <location>
        <begin position="293"/>
        <end position="309"/>
    </location>
</feature>
<evidence type="ECO:0000256" key="1">
    <source>
        <dbReference type="SAM" id="MobiDB-lite"/>
    </source>
</evidence>
<keyword evidence="2" id="KW-1133">Transmembrane helix</keyword>
<feature type="transmembrane region" description="Helical" evidence="2">
    <location>
        <begin position="387"/>
        <end position="407"/>
    </location>
</feature>
<evidence type="ECO:0000256" key="2">
    <source>
        <dbReference type="SAM" id="Phobius"/>
    </source>
</evidence>
<dbReference type="PANTHER" id="PTHR23028">
    <property type="entry name" value="ACETYLTRANSFERASE"/>
    <property type="match status" value="1"/>
</dbReference>
<keyword evidence="4" id="KW-0808">Transferase</keyword>
<evidence type="ECO:0000259" key="3">
    <source>
        <dbReference type="Pfam" id="PF01757"/>
    </source>
</evidence>
<comment type="caution">
    <text evidence="4">The sequence shown here is derived from an EMBL/GenBank/DDBJ whole genome shotgun (WGS) entry which is preliminary data.</text>
</comment>
<feature type="transmembrane region" description="Helical" evidence="2">
    <location>
        <begin position="67"/>
        <end position="85"/>
    </location>
</feature>
<dbReference type="Proteomes" id="UP000269438">
    <property type="component" value="Unassembled WGS sequence"/>
</dbReference>
<dbReference type="CDD" id="cd01840">
    <property type="entry name" value="SGNH_hydrolase_yrhL_like"/>
    <property type="match status" value="1"/>
</dbReference>
<feature type="transmembrane region" description="Helical" evidence="2">
    <location>
        <begin position="321"/>
        <end position="345"/>
    </location>
</feature>
<dbReference type="GO" id="GO:0016020">
    <property type="term" value="C:membrane"/>
    <property type="evidence" value="ECO:0007669"/>
    <property type="project" value="TreeGrafter"/>
</dbReference>
<keyword evidence="2" id="KW-0812">Transmembrane</keyword>
<keyword evidence="2" id="KW-0472">Membrane</keyword>
<dbReference type="SUPFAM" id="SSF52266">
    <property type="entry name" value="SGNH hydrolase"/>
    <property type="match status" value="1"/>
</dbReference>
<feature type="transmembrane region" description="Helical" evidence="2">
    <location>
        <begin position="435"/>
        <end position="458"/>
    </location>
</feature>
<evidence type="ECO:0000313" key="5">
    <source>
        <dbReference type="Proteomes" id="UP000269438"/>
    </source>
</evidence>
<feature type="transmembrane region" description="Helical" evidence="2">
    <location>
        <begin position="200"/>
        <end position="215"/>
    </location>
</feature>
<dbReference type="GO" id="GO:0016747">
    <property type="term" value="F:acyltransferase activity, transferring groups other than amino-acyl groups"/>
    <property type="evidence" value="ECO:0007669"/>
    <property type="project" value="InterPro"/>
</dbReference>
<feature type="transmembrane region" description="Helical" evidence="2">
    <location>
        <begin position="222"/>
        <end position="244"/>
    </location>
</feature>
<feature type="transmembrane region" description="Helical" evidence="2">
    <location>
        <begin position="357"/>
        <end position="375"/>
    </location>
</feature>
<dbReference type="AlphaFoldDB" id="A0A3L7AUJ0"/>